<dbReference type="Pfam" id="PF07435">
    <property type="entry name" value="YycH"/>
    <property type="match status" value="1"/>
</dbReference>
<dbReference type="RefSeq" id="WP_146949857.1">
    <property type="nucleotide sequence ID" value="NZ_VOQF01000009.1"/>
</dbReference>
<sequence length="450" mass="52260">MNKESIKSAILIVLVCISLFLTWNMWSLQPYLQEIQDEDFLKKIPISSENRKLFEVIRPQQLFIHTKENHYSTLDNSLLEGLWLEMQDWEYTSSNQRISQTFTEQKFNNWIHGLEEAKIELRFFDQIPVETIQSFFNWDSDKNESINFDRIFLNVPKENEIQKVYFVASDEMKMVETSVNLATANQFVANLFNQREELPAYFAFYSNDGSEFMLPVNEVNLNSFQYVTNEISAEKFKNALFSNPRIVKQDVNLSKNRYTDGTRELNIYPNQHLVRYVNPIPFDTNAIEPNHLIDQSVSYINDHGGWTDDYVLFNIDELSQKITYIMSLDSIPVINSVDEPYGPTMISQRWVQNEIAIYDRPLYQLNKSIASQPQPTTLMSGKRVEELLVDSANFNDLDIKNIFVAYELGGSVEQSYANLTPAWCIELEDGRLLKIQDTKQAVGGDDNGVE</sequence>
<comment type="caution">
    <text evidence="3">The sequence shown here is derived from an EMBL/GenBank/DDBJ whole genome shotgun (WGS) entry which is preliminary data.</text>
</comment>
<dbReference type="InterPro" id="IPR009996">
    <property type="entry name" value="YycH"/>
</dbReference>
<evidence type="ECO:0000259" key="2">
    <source>
        <dbReference type="Pfam" id="PF07435"/>
    </source>
</evidence>
<evidence type="ECO:0000313" key="3">
    <source>
        <dbReference type="EMBL" id="TXC89593.1"/>
    </source>
</evidence>
<dbReference type="EMBL" id="VOQF01000009">
    <property type="protein sequence ID" value="TXC89593.1"/>
    <property type="molecule type" value="Genomic_DNA"/>
</dbReference>
<organism evidence="3 4">
    <name type="scientific">Metabacillus litoralis</name>
    <dbReference type="NCBI Taxonomy" id="152268"/>
    <lineage>
        <taxon>Bacteria</taxon>
        <taxon>Bacillati</taxon>
        <taxon>Bacillota</taxon>
        <taxon>Bacilli</taxon>
        <taxon>Bacillales</taxon>
        <taxon>Bacillaceae</taxon>
        <taxon>Metabacillus</taxon>
    </lineage>
</organism>
<dbReference type="CDD" id="cd15787">
    <property type="entry name" value="YycH_N"/>
    <property type="match status" value="1"/>
</dbReference>
<keyword evidence="1" id="KW-1133">Transmembrane helix</keyword>
<evidence type="ECO:0000256" key="1">
    <source>
        <dbReference type="SAM" id="Phobius"/>
    </source>
</evidence>
<accession>A0A5C6VW01</accession>
<keyword evidence="1" id="KW-0812">Transmembrane</keyword>
<feature type="transmembrane region" description="Helical" evidence="1">
    <location>
        <begin position="9"/>
        <end position="26"/>
    </location>
</feature>
<keyword evidence="1" id="KW-0472">Membrane</keyword>
<dbReference type="InterPro" id="IPR042274">
    <property type="entry name" value="YycH/YycI_2"/>
</dbReference>
<evidence type="ECO:0000313" key="4">
    <source>
        <dbReference type="Proteomes" id="UP000321363"/>
    </source>
</evidence>
<proteinExistence type="predicted"/>
<protein>
    <recommendedName>
        <fullName evidence="2">Regulatory protein YycH domain-containing protein</fullName>
    </recommendedName>
</protein>
<name>A0A5C6VW01_9BACI</name>
<dbReference type="AlphaFoldDB" id="A0A5C6VW01"/>
<reference evidence="3 4" key="1">
    <citation type="journal article" date="2005" name="Int. J. Syst. Evol. Microbiol.">
        <title>Bacillus litoralis sp. nov., isolated from a tidal flat of the Yellow Sea in Korea.</title>
        <authorList>
            <person name="Yoon J.H."/>
            <person name="Oh T.K."/>
        </authorList>
    </citation>
    <scope>NUCLEOTIDE SEQUENCE [LARGE SCALE GENOMIC DNA]</scope>
    <source>
        <strain evidence="3 4">SW-211</strain>
    </source>
</reference>
<dbReference type="Gene3D" id="3.10.450.310">
    <property type="match status" value="1"/>
</dbReference>
<feature type="domain" description="Regulatory protein YycH" evidence="2">
    <location>
        <begin position="4"/>
        <end position="435"/>
    </location>
</feature>
<keyword evidence="4" id="KW-1185">Reference proteome</keyword>
<dbReference type="Gene3D" id="3.30.310.160">
    <property type="entry name" value="YycH protein, domain 2"/>
    <property type="match status" value="1"/>
</dbReference>
<dbReference type="OrthoDB" id="2382185at2"/>
<dbReference type="Proteomes" id="UP000321363">
    <property type="component" value="Unassembled WGS sequence"/>
</dbReference>
<gene>
    <name evidence="3" type="ORF">FS935_17095</name>
</gene>